<dbReference type="AlphaFoldDB" id="A0A0A9A8X5"/>
<proteinExistence type="predicted"/>
<name>A0A0A9A8X5_ARUDO</name>
<accession>A0A0A9A8X5</accession>
<reference evidence="1" key="1">
    <citation type="submission" date="2014-09" db="EMBL/GenBank/DDBJ databases">
        <authorList>
            <person name="Magalhaes I.L.F."/>
            <person name="Oliveira U."/>
            <person name="Santos F.R."/>
            <person name="Vidigal T.H.D.A."/>
            <person name="Brescovit A.D."/>
            <person name="Santos A.J."/>
        </authorList>
    </citation>
    <scope>NUCLEOTIDE SEQUENCE</scope>
    <source>
        <tissue evidence="1">Shoot tissue taken approximately 20 cm above the soil surface</tissue>
    </source>
</reference>
<dbReference type="EMBL" id="GBRH01250364">
    <property type="protein sequence ID" value="JAD47531.1"/>
    <property type="molecule type" value="Transcribed_RNA"/>
</dbReference>
<reference evidence="1" key="2">
    <citation type="journal article" date="2015" name="Data Brief">
        <title>Shoot transcriptome of the giant reed, Arundo donax.</title>
        <authorList>
            <person name="Barrero R.A."/>
            <person name="Guerrero F.D."/>
            <person name="Moolhuijzen P."/>
            <person name="Goolsby J.A."/>
            <person name="Tidwell J."/>
            <person name="Bellgard S.E."/>
            <person name="Bellgard M.I."/>
        </authorList>
    </citation>
    <scope>NUCLEOTIDE SEQUENCE</scope>
    <source>
        <tissue evidence="1">Shoot tissue taken approximately 20 cm above the soil surface</tissue>
    </source>
</reference>
<sequence length="26" mass="3255">MFQDLVTHRQCLLFPFYICSEWVHKL</sequence>
<evidence type="ECO:0000313" key="1">
    <source>
        <dbReference type="EMBL" id="JAD47531.1"/>
    </source>
</evidence>
<protein>
    <submittedName>
        <fullName evidence="1">Uncharacterized protein</fullName>
    </submittedName>
</protein>
<organism evidence="1">
    <name type="scientific">Arundo donax</name>
    <name type="common">Giant reed</name>
    <name type="synonym">Donax arundinaceus</name>
    <dbReference type="NCBI Taxonomy" id="35708"/>
    <lineage>
        <taxon>Eukaryota</taxon>
        <taxon>Viridiplantae</taxon>
        <taxon>Streptophyta</taxon>
        <taxon>Embryophyta</taxon>
        <taxon>Tracheophyta</taxon>
        <taxon>Spermatophyta</taxon>
        <taxon>Magnoliopsida</taxon>
        <taxon>Liliopsida</taxon>
        <taxon>Poales</taxon>
        <taxon>Poaceae</taxon>
        <taxon>PACMAD clade</taxon>
        <taxon>Arundinoideae</taxon>
        <taxon>Arundineae</taxon>
        <taxon>Arundo</taxon>
    </lineage>
</organism>